<keyword evidence="3" id="KW-1185">Reference proteome</keyword>
<accession>A0A392SVU2</accession>
<feature type="non-terminal residue" evidence="2">
    <location>
        <position position="1"/>
    </location>
</feature>
<feature type="region of interest" description="Disordered" evidence="1">
    <location>
        <begin position="1"/>
        <end position="53"/>
    </location>
</feature>
<evidence type="ECO:0000313" key="2">
    <source>
        <dbReference type="EMBL" id="MCI52572.1"/>
    </source>
</evidence>
<organism evidence="2 3">
    <name type="scientific">Trifolium medium</name>
    <dbReference type="NCBI Taxonomy" id="97028"/>
    <lineage>
        <taxon>Eukaryota</taxon>
        <taxon>Viridiplantae</taxon>
        <taxon>Streptophyta</taxon>
        <taxon>Embryophyta</taxon>
        <taxon>Tracheophyta</taxon>
        <taxon>Spermatophyta</taxon>
        <taxon>Magnoliopsida</taxon>
        <taxon>eudicotyledons</taxon>
        <taxon>Gunneridae</taxon>
        <taxon>Pentapetalae</taxon>
        <taxon>rosids</taxon>
        <taxon>fabids</taxon>
        <taxon>Fabales</taxon>
        <taxon>Fabaceae</taxon>
        <taxon>Papilionoideae</taxon>
        <taxon>50 kb inversion clade</taxon>
        <taxon>NPAAA clade</taxon>
        <taxon>Hologalegina</taxon>
        <taxon>IRL clade</taxon>
        <taxon>Trifolieae</taxon>
        <taxon>Trifolium</taxon>
    </lineage>
</organism>
<dbReference type="Proteomes" id="UP000265520">
    <property type="component" value="Unassembled WGS sequence"/>
</dbReference>
<protein>
    <submittedName>
        <fullName evidence="2">Uncharacterized protein</fullName>
    </submittedName>
</protein>
<proteinExistence type="predicted"/>
<evidence type="ECO:0000313" key="3">
    <source>
        <dbReference type="Proteomes" id="UP000265520"/>
    </source>
</evidence>
<name>A0A392SVU2_9FABA</name>
<feature type="compositionally biased region" description="Polar residues" evidence="1">
    <location>
        <begin position="34"/>
        <end position="53"/>
    </location>
</feature>
<sequence>SCPDTSRLARHSESCREQTERFQSPGESERALSLSVTSGSLSEHSSNRMNTKNKTLSTTLAQRAHPEMGALLAGLNLKSTQNSIFRLPDPQRQQF</sequence>
<evidence type="ECO:0000256" key="1">
    <source>
        <dbReference type="SAM" id="MobiDB-lite"/>
    </source>
</evidence>
<dbReference type="EMBL" id="LXQA010449300">
    <property type="protein sequence ID" value="MCI52572.1"/>
    <property type="molecule type" value="Genomic_DNA"/>
</dbReference>
<feature type="compositionally biased region" description="Basic and acidic residues" evidence="1">
    <location>
        <begin position="10"/>
        <end position="20"/>
    </location>
</feature>
<reference evidence="2 3" key="1">
    <citation type="journal article" date="2018" name="Front. Plant Sci.">
        <title>Red Clover (Trifolium pratense) and Zigzag Clover (T. medium) - A Picture of Genomic Similarities and Differences.</title>
        <authorList>
            <person name="Dluhosova J."/>
            <person name="Istvanek J."/>
            <person name="Nedelnik J."/>
            <person name="Repkova J."/>
        </authorList>
    </citation>
    <scope>NUCLEOTIDE SEQUENCE [LARGE SCALE GENOMIC DNA]</scope>
    <source>
        <strain evidence="3">cv. 10/8</strain>
        <tissue evidence="2">Leaf</tissue>
    </source>
</reference>
<dbReference type="AlphaFoldDB" id="A0A392SVU2"/>
<comment type="caution">
    <text evidence="2">The sequence shown here is derived from an EMBL/GenBank/DDBJ whole genome shotgun (WGS) entry which is preliminary data.</text>
</comment>